<keyword evidence="1" id="KW-0663">Pyridoxal phosphate</keyword>
<organism evidence="3">
    <name type="scientific">Picea sitchensis</name>
    <name type="common">Sitka spruce</name>
    <name type="synonym">Pinus sitchensis</name>
    <dbReference type="NCBI Taxonomy" id="3332"/>
    <lineage>
        <taxon>Eukaryota</taxon>
        <taxon>Viridiplantae</taxon>
        <taxon>Streptophyta</taxon>
        <taxon>Embryophyta</taxon>
        <taxon>Tracheophyta</taxon>
        <taxon>Spermatophyta</taxon>
        <taxon>Pinopsida</taxon>
        <taxon>Pinidae</taxon>
        <taxon>Conifers I</taxon>
        <taxon>Pinales</taxon>
        <taxon>Pinaceae</taxon>
        <taxon>Picea</taxon>
    </lineage>
</organism>
<dbReference type="EMBL" id="EF678378">
    <property type="protein sequence ID" value="ABR18137.1"/>
    <property type="molecule type" value="mRNA"/>
</dbReference>
<feature type="domain" description="Aminotransferase class V" evidence="2">
    <location>
        <begin position="112"/>
        <end position="314"/>
    </location>
</feature>
<evidence type="ECO:0000259" key="2">
    <source>
        <dbReference type="Pfam" id="PF00266"/>
    </source>
</evidence>
<proteinExistence type="evidence at transcript level"/>
<sequence>MSNRAVWDKGMETKEGETGCLCMGGIDDSDGCFHPGNNFPGGPRVLKRAKIREENEYEGLIRREFGHHEKGVARINNGSFGCCPSSVLSAQAKWARLFLQQPDSFFFGSLRKGLTQSRQMISEMVNAAHVEEISLVDNVTTAVAIVMQQVAWGFMEGKFEKGDAVLMLHYAYGAVKKAIQAYAVRAGARVIEVHLPFPVSSKEEIIGKFRKALEQGKTQSGRIRLAVLDHVTSMPSVVLPIKELIRICREEGVDQVFVDGAHAIGNLDIDMQDISADFYTSNLHKWFFCPPTVAFLYCRRSLLPNLHHPVVSSEYGNGLAIESAWIGNRDYSPQLSVPAALEFVKQFEGGIEGIRKKNHDSVVLRGEMLAKAWDTHLGAPPELCSAMAMVGLPDSLKVGSEKDAMDLRTRLRKEFGVEVPIYHRPPIAKTDFGLTDSPKSAFSAYARISHQIYNTVDDYQKFRDAINQLVLEASPPQ</sequence>
<dbReference type="AlphaFoldDB" id="B8LR57"/>
<reference evidence="3" key="1">
    <citation type="submission" date="2007-06" db="EMBL/GenBank/DDBJ databases">
        <title>Full length cDNA sequences from Sitka Spruce (Picea sitchensis).</title>
        <authorList>
            <person name="Ralph S.G."/>
            <person name="Chun H.E."/>
            <person name="Liao N."/>
            <person name="Ali J."/>
            <person name="Reid K."/>
            <person name="Kolosova N."/>
            <person name="Cooper N."/>
            <person name="Cullis C."/>
            <person name="Jancsik S."/>
            <person name="Moore R."/>
            <person name="Mayo M."/>
            <person name="Wagner S."/>
            <person name="Holt R.A."/>
            <person name="Jones S.J.M."/>
            <person name="Marra M.A."/>
            <person name="Ritland C.E."/>
            <person name="Ritland K."/>
            <person name="Bohlmann J."/>
        </authorList>
    </citation>
    <scope>NUCLEOTIDE SEQUENCE</scope>
    <source>
        <tissue evidence="3">Bark</tissue>
    </source>
</reference>
<dbReference type="Gene3D" id="3.40.640.10">
    <property type="entry name" value="Type I PLP-dependent aspartate aminotransferase-like (Major domain)"/>
    <property type="match status" value="1"/>
</dbReference>
<accession>B8LR57</accession>
<dbReference type="InterPro" id="IPR015421">
    <property type="entry name" value="PyrdxlP-dep_Trfase_major"/>
</dbReference>
<dbReference type="PANTHER" id="PTHR43092:SF2">
    <property type="entry name" value="HERCYNYLCYSTEINE SULFOXIDE LYASE"/>
    <property type="match status" value="1"/>
</dbReference>
<evidence type="ECO:0000256" key="1">
    <source>
        <dbReference type="ARBA" id="ARBA00022898"/>
    </source>
</evidence>
<dbReference type="PANTHER" id="PTHR43092">
    <property type="entry name" value="L-CYSTEINE DESULFHYDRASE"/>
    <property type="match status" value="1"/>
</dbReference>
<dbReference type="SUPFAM" id="SSF53383">
    <property type="entry name" value="PLP-dependent transferases"/>
    <property type="match status" value="1"/>
</dbReference>
<dbReference type="OMA" id="TGNCHKW"/>
<protein>
    <recommendedName>
        <fullName evidence="2">Aminotransferase class V domain-containing protein</fullName>
    </recommendedName>
</protein>
<dbReference type="InterPro" id="IPR015424">
    <property type="entry name" value="PyrdxlP-dep_Trfase"/>
</dbReference>
<dbReference type="InterPro" id="IPR000192">
    <property type="entry name" value="Aminotrans_V_dom"/>
</dbReference>
<evidence type="ECO:0000313" key="3">
    <source>
        <dbReference type="EMBL" id="ABR18137.1"/>
    </source>
</evidence>
<name>B8LR57_PICSI</name>
<dbReference type="Pfam" id="PF00266">
    <property type="entry name" value="Aminotran_5"/>
    <property type="match status" value="1"/>
</dbReference>